<name>A0A381XJT5_9ZZZZ</name>
<proteinExistence type="predicted"/>
<feature type="non-terminal residue" evidence="2">
    <location>
        <position position="295"/>
    </location>
</feature>
<gene>
    <name evidence="2" type="ORF">METZ01_LOCUS117879</name>
</gene>
<accession>A0A381XJT5</accession>
<dbReference type="InterPro" id="IPR018391">
    <property type="entry name" value="PQQ_b-propeller_rpt"/>
</dbReference>
<dbReference type="PANTHER" id="PTHR34512">
    <property type="entry name" value="CELL SURFACE PROTEIN"/>
    <property type="match status" value="1"/>
</dbReference>
<evidence type="ECO:0000259" key="1">
    <source>
        <dbReference type="Pfam" id="PF13360"/>
    </source>
</evidence>
<dbReference type="InterPro" id="IPR002372">
    <property type="entry name" value="PQQ_rpt_dom"/>
</dbReference>
<dbReference type="EMBL" id="UINC01015443">
    <property type="protein sequence ID" value="SVA65025.1"/>
    <property type="molecule type" value="Genomic_DNA"/>
</dbReference>
<dbReference type="Gene3D" id="2.130.10.10">
    <property type="entry name" value="YVTN repeat-like/Quinoprotein amine dehydrogenase"/>
    <property type="match status" value="1"/>
</dbReference>
<dbReference type="SUPFAM" id="SSF50998">
    <property type="entry name" value="Quinoprotein alcohol dehydrogenase-like"/>
    <property type="match status" value="1"/>
</dbReference>
<dbReference type="PANTHER" id="PTHR34512:SF30">
    <property type="entry name" value="OUTER MEMBRANE PROTEIN ASSEMBLY FACTOR BAMB"/>
    <property type="match status" value="1"/>
</dbReference>
<sequence>MKLLPLLLPITFFVTLEAEWRMWRGPNKDGVSSAKNLPDVWSETENLVWKFALPAPGSSTPIVVKEKVFLTFEKDKEVQLLCLSTEGEELWLRKVCETNGKGNGERTNASATPSSDGEKVFVTTGTGEVVAYDLYGKEKWRFNAQDRYGKFRFGFGFHSTTVLHEGRLFLQLIHSAAQLVVCIDAQSGKEVWKVKRESDGVAECEHSYASPTAYRKDDLNVLITHGNDYCVGHDPGTGKELWRVAGLNPKEKYNRTLRFVASPVASQGLLVVPSAKNRGVSVVRLSEAKGRIEQG</sequence>
<dbReference type="SMART" id="SM00564">
    <property type="entry name" value="PQQ"/>
    <property type="match status" value="3"/>
</dbReference>
<reference evidence="2" key="1">
    <citation type="submission" date="2018-05" db="EMBL/GenBank/DDBJ databases">
        <authorList>
            <person name="Lanie J.A."/>
            <person name="Ng W.-L."/>
            <person name="Kazmierczak K.M."/>
            <person name="Andrzejewski T.M."/>
            <person name="Davidsen T.M."/>
            <person name="Wayne K.J."/>
            <person name="Tettelin H."/>
            <person name="Glass J.I."/>
            <person name="Rusch D."/>
            <person name="Podicherti R."/>
            <person name="Tsui H.-C.T."/>
            <person name="Winkler M.E."/>
        </authorList>
    </citation>
    <scope>NUCLEOTIDE SEQUENCE</scope>
</reference>
<dbReference type="AlphaFoldDB" id="A0A381XJT5"/>
<evidence type="ECO:0000313" key="2">
    <source>
        <dbReference type="EMBL" id="SVA65025.1"/>
    </source>
</evidence>
<dbReference type="InterPro" id="IPR015943">
    <property type="entry name" value="WD40/YVTN_repeat-like_dom_sf"/>
</dbReference>
<dbReference type="InterPro" id="IPR011047">
    <property type="entry name" value="Quinoprotein_ADH-like_sf"/>
</dbReference>
<organism evidence="2">
    <name type="scientific">marine metagenome</name>
    <dbReference type="NCBI Taxonomy" id="408172"/>
    <lineage>
        <taxon>unclassified sequences</taxon>
        <taxon>metagenomes</taxon>
        <taxon>ecological metagenomes</taxon>
    </lineage>
</organism>
<protein>
    <recommendedName>
        <fullName evidence="1">Pyrrolo-quinoline quinone repeat domain-containing protein</fullName>
    </recommendedName>
</protein>
<dbReference type="Pfam" id="PF13360">
    <property type="entry name" value="PQQ_2"/>
    <property type="match status" value="1"/>
</dbReference>
<feature type="domain" description="Pyrrolo-quinoline quinone repeat" evidence="1">
    <location>
        <begin position="85"/>
        <end position="287"/>
    </location>
</feature>